<reference evidence="2 3" key="1">
    <citation type="submission" date="2016-05" db="EMBL/GenBank/DDBJ databases">
        <title>A degradative enzymes factory behind the ericoid mycorrhizal symbiosis.</title>
        <authorList>
            <consortium name="DOE Joint Genome Institute"/>
            <person name="Martino E."/>
            <person name="Morin E."/>
            <person name="Grelet G."/>
            <person name="Kuo A."/>
            <person name="Kohler A."/>
            <person name="Daghino S."/>
            <person name="Barry K."/>
            <person name="Choi C."/>
            <person name="Cichocki N."/>
            <person name="Clum A."/>
            <person name="Copeland A."/>
            <person name="Hainaut M."/>
            <person name="Haridas S."/>
            <person name="Labutti K."/>
            <person name="Lindquist E."/>
            <person name="Lipzen A."/>
            <person name="Khouja H.-R."/>
            <person name="Murat C."/>
            <person name="Ohm R."/>
            <person name="Olson A."/>
            <person name="Spatafora J."/>
            <person name="Veneault-Fourrey C."/>
            <person name="Henrissat B."/>
            <person name="Grigoriev I."/>
            <person name="Martin F."/>
            <person name="Perotto S."/>
        </authorList>
    </citation>
    <scope>NUCLEOTIDE SEQUENCE [LARGE SCALE GENOMIC DNA]</scope>
    <source>
        <strain evidence="2 3">UAMH 7357</strain>
    </source>
</reference>
<dbReference type="EMBL" id="KZ613521">
    <property type="protein sequence ID" value="PMD14556.1"/>
    <property type="molecule type" value="Genomic_DNA"/>
</dbReference>
<dbReference type="AlphaFoldDB" id="A0A2J6PL06"/>
<accession>A0A2J6PL06</accession>
<gene>
    <name evidence="2" type="ORF">NA56DRAFT_710863</name>
</gene>
<keyword evidence="1" id="KW-0472">Membrane</keyword>
<protein>
    <submittedName>
        <fullName evidence="2">Uncharacterized protein</fullName>
    </submittedName>
</protein>
<evidence type="ECO:0000313" key="2">
    <source>
        <dbReference type="EMBL" id="PMD14556.1"/>
    </source>
</evidence>
<evidence type="ECO:0000256" key="1">
    <source>
        <dbReference type="SAM" id="Phobius"/>
    </source>
</evidence>
<dbReference type="Proteomes" id="UP000235672">
    <property type="component" value="Unassembled WGS sequence"/>
</dbReference>
<sequence length="138" mass="15140">MADEVISLCMSHDSRDILTYISFVLSIILGELLLLHLVQGFVWWVLGSLNQGEAPLLDSISCELERLVNNCLEEITHQQPKEEISLSACQGLTAPIGVHHRGGRIARKVLAVKDVTIPLKTTVTIPTICNSLLTELLG</sequence>
<feature type="transmembrane region" description="Helical" evidence="1">
    <location>
        <begin position="20"/>
        <end position="46"/>
    </location>
</feature>
<evidence type="ECO:0000313" key="3">
    <source>
        <dbReference type="Proteomes" id="UP000235672"/>
    </source>
</evidence>
<keyword evidence="1" id="KW-1133">Transmembrane helix</keyword>
<name>A0A2J6PL06_9HELO</name>
<proteinExistence type="predicted"/>
<keyword evidence="3" id="KW-1185">Reference proteome</keyword>
<organism evidence="2 3">
    <name type="scientific">Hyaloscypha hepaticicola</name>
    <dbReference type="NCBI Taxonomy" id="2082293"/>
    <lineage>
        <taxon>Eukaryota</taxon>
        <taxon>Fungi</taxon>
        <taxon>Dikarya</taxon>
        <taxon>Ascomycota</taxon>
        <taxon>Pezizomycotina</taxon>
        <taxon>Leotiomycetes</taxon>
        <taxon>Helotiales</taxon>
        <taxon>Hyaloscyphaceae</taxon>
        <taxon>Hyaloscypha</taxon>
    </lineage>
</organism>
<keyword evidence="1" id="KW-0812">Transmembrane</keyword>